<name>A0ABV0ZNX4_9TELE</name>
<gene>
    <name evidence="2" type="ORF">AMECASPLE_015976</name>
</gene>
<dbReference type="EMBL" id="JAHRIP010066979">
    <property type="protein sequence ID" value="MEQ2307201.1"/>
    <property type="molecule type" value="Genomic_DNA"/>
</dbReference>
<comment type="caution">
    <text evidence="2">The sequence shown here is derived from an EMBL/GenBank/DDBJ whole genome shotgun (WGS) entry which is preliminary data.</text>
</comment>
<keyword evidence="3" id="KW-1185">Reference proteome</keyword>
<dbReference type="Proteomes" id="UP001469553">
    <property type="component" value="Unassembled WGS sequence"/>
</dbReference>
<accession>A0ABV0ZNX4</accession>
<evidence type="ECO:0000313" key="2">
    <source>
        <dbReference type="EMBL" id="MEQ2307201.1"/>
    </source>
</evidence>
<keyword evidence="1" id="KW-0472">Membrane</keyword>
<evidence type="ECO:0000256" key="1">
    <source>
        <dbReference type="SAM" id="Phobius"/>
    </source>
</evidence>
<reference evidence="2 3" key="1">
    <citation type="submission" date="2021-06" db="EMBL/GenBank/DDBJ databases">
        <authorList>
            <person name="Palmer J.M."/>
        </authorList>
    </citation>
    <scope>NUCLEOTIDE SEQUENCE [LARGE SCALE GENOMIC DNA]</scope>
    <source>
        <strain evidence="2 3">AS_MEX2019</strain>
        <tissue evidence="2">Muscle</tissue>
    </source>
</reference>
<protein>
    <submittedName>
        <fullName evidence="2">Uncharacterized protein</fullName>
    </submittedName>
</protein>
<sequence length="168" mass="18972">MQIKLWYLLIRQQISQSKVALRTLLPKHPAANKAIIVSLLEGHKTQTLVKSPAYISVNISIRIETTLLIQNLKLSYQLVRPSIDFLIDVKKMNLFFTFVSVAFLVHKVAFFLIKYGRTLHPRFPLLVSEVMPAAATNHCTATTIIMTHLELLSQSPLVNHKRSARGGS</sequence>
<keyword evidence="1" id="KW-1133">Transmembrane helix</keyword>
<organism evidence="2 3">
    <name type="scientific">Ameca splendens</name>
    <dbReference type="NCBI Taxonomy" id="208324"/>
    <lineage>
        <taxon>Eukaryota</taxon>
        <taxon>Metazoa</taxon>
        <taxon>Chordata</taxon>
        <taxon>Craniata</taxon>
        <taxon>Vertebrata</taxon>
        <taxon>Euteleostomi</taxon>
        <taxon>Actinopterygii</taxon>
        <taxon>Neopterygii</taxon>
        <taxon>Teleostei</taxon>
        <taxon>Neoteleostei</taxon>
        <taxon>Acanthomorphata</taxon>
        <taxon>Ovalentaria</taxon>
        <taxon>Atherinomorphae</taxon>
        <taxon>Cyprinodontiformes</taxon>
        <taxon>Goodeidae</taxon>
        <taxon>Ameca</taxon>
    </lineage>
</organism>
<proteinExistence type="predicted"/>
<feature type="transmembrane region" description="Helical" evidence="1">
    <location>
        <begin position="94"/>
        <end position="113"/>
    </location>
</feature>
<keyword evidence="1" id="KW-0812">Transmembrane</keyword>
<evidence type="ECO:0000313" key="3">
    <source>
        <dbReference type="Proteomes" id="UP001469553"/>
    </source>
</evidence>